<feature type="transmembrane region" description="Helical" evidence="6">
    <location>
        <begin position="124"/>
        <end position="145"/>
    </location>
</feature>
<reference evidence="7 8" key="1">
    <citation type="submission" date="2019-03" db="EMBL/GenBank/DDBJ databases">
        <title>Genomic Encyclopedia of Type Strains, Phase IV (KMG-IV): sequencing the most valuable type-strain genomes for metagenomic binning, comparative biology and taxonomic classification.</title>
        <authorList>
            <person name="Goeker M."/>
        </authorList>
    </citation>
    <scope>NUCLEOTIDE SEQUENCE [LARGE SCALE GENOMIC DNA]</scope>
    <source>
        <strain evidence="7 8">DSM 102940</strain>
    </source>
</reference>
<keyword evidence="8" id="KW-1185">Reference proteome</keyword>
<feature type="transmembrane region" description="Helical" evidence="6">
    <location>
        <begin position="357"/>
        <end position="379"/>
    </location>
</feature>
<feature type="transmembrane region" description="Helical" evidence="6">
    <location>
        <begin position="83"/>
        <end position="104"/>
    </location>
</feature>
<feature type="transmembrane region" description="Helical" evidence="6">
    <location>
        <begin position="234"/>
        <end position="257"/>
    </location>
</feature>
<keyword evidence="3 6" id="KW-0812">Transmembrane</keyword>
<keyword evidence="4 6" id="KW-1133">Transmembrane helix</keyword>
<dbReference type="PIRSF" id="PIRSF006060">
    <property type="entry name" value="AA_transporter"/>
    <property type="match status" value="1"/>
</dbReference>
<gene>
    <name evidence="7" type="ORF">EV214_12612</name>
</gene>
<evidence type="ECO:0000256" key="5">
    <source>
        <dbReference type="ARBA" id="ARBA00023136"/>
    </source>
</evidence>
<feature type="transmembrane region" description="Helical" evidence="6">
    <location>
        <begin position="330"/>
        <end position="351"/>
    </location>
</feature>
<organism evidence="7 8">
    <name type="scientific">Marinisporobacter balticus</name>
    <dbReference type="NCBI Taxonomy" id="2018667"/>
    <lineage>
        <taxon>Bacteria</taxon>
        <taxon>Bacillati</taxon>
        <taxon>Bacillota</taxon>
        <taxon>Clostridia</taxon>
        <taxon>Peptostreptococcales</taxon>
        <taxon>Thermotaleaceae</taxon>
        <taxon>Marinisporobacter</taxon>
    </lineage>
</organism>
<dbReference type="GO" id="GO:0022857">
    <property type="term" value="F:transmembrane transporter activity"/>
    <property type="evidence" value="ECO:0007669"/>
    <property type="project" value="InterPro"/>
</dbReference>
<evidence type="ECO:0000313" key="7">
    <source>
        <dbReference type="EMBL" id="TCO70392.1"/>
    </source>
</evidence>
<dbReference type="InterPro" id="IPR050367">
    <property type="entry name" value="APC_superfamily"/>
</dbReference>
<comment type="caution">
    <text evidence="7">The sequence shown here is derived from an EMBL/GenBank/DDBJ whole genome shotgun (WGS) entry which is preliminary data.</text>
</comment>
<dbReference type="Gene3D" id="1.20.1740.10">
    <property type="entry name" value="Amino acid/polyamine transporter I"/>
    <property type="match status" value="1"/>
</dbReference>
<accession>A0A4R2KDJ1</accession>
<dbReference type="InterPro" id="IPR002293">
    <property type="entry name" value="AA/rel_permease1"/>
</dbReference>
<evidence type="ECO:0000256" key="2">
    <source>
        <dbReference type="ARBA" id="ARBA00022475"/>
    </source>
</evidence>
<feature type="transmembrane region" description="Helical" evidence="6">
    <location>
        <begin position="444"/>
        <end position="468"/>
    </location>
</feature>
<feature type="transmembrane region" description="Helical" evidence="6">
    <location>
        <begin position="41"/>
        <end position="63"/>
    </location>
</feature>
<dbReference type="RefSeq" id="WP_132247059.1">
    <property type="nucleotide sequence ID" value="NZ_SLWV01000026.1"/>
</dbReference>
<keyword evidence="2" id="KW-1003">Cell membrane</keyword>
<dbReference type="PANTHER" id="PTHR42770:SF4">
    <property type="entry name" value="ARGININE_ORNITHINE ANTIPORTER-RELATED"/>
    <property type="match status" value="1"/>
</dbReference>
<dbReference type="OrthoDB" id="178667at2"/>
<feature type="transmembrane region" description="Helical" evidence="6">
    <location>
        <begin position="157"/>
        <end position="181"/>
    </location>
</feature>
<evidence type="ECO:0000256" key="1">
    <source>
        <dbReference type="ARBA" id="ARBA00004651"/>
    </source>
</evidence>
<comment type="subcellular location">
    <subcellularLocation>
        <location evidence="1">Cell membrane</location>
        <topology evidence="1">Multi-pass membrane protein</topology>
    </subcellularLocation>
</comment>
<keyword evidence="5 6" id="KW-0472">Membrane</keyword>
<evidence type="ECO:0000313" key="8">
    <source>
        <dbReference type="Proteomes" id="UP000294919"/>
    </source>
</evidence>
<dbReference type="AlphaFoldDB" id="A0A4R2KDJ1"/>
<evidence type="ECO:0000256" key="4">
    <source>
        <dbReference type="ARBA" id="ARBA00022989"/>
    </source>
</evidence>
<protein>
    <submittedName>
        <fullName evidence="7">Arginine:ornithine antiporter (APA family)</fullName>
    </submittedName>
</protein>
<dbReference type="GO" id="GO:0005886">
    <property type="term" value="C:plasma membrane"/>
    <property type="evidence" value="ECO:0007669"/>
    <property type="project" value="UniProtKB-SubCell"/>
</dbReference>
<feature type="transmembrane region" description="Helical" evidence="6">
    <location>
        <begin position="277"/>
        <end position="310"/>
    </location>
</feature>
<sequence>MKEKRLGLFLLITLGIGSMIGGGIFNSPTDLIGNANPMASVFAWLVGGFGVFTLVLVFQDLAFQRPELKGGIYSYAREGFGEFIGFFSAFGYWIGGLLGIVAFFPLFFKTLNSLLPKGHGITPMWAFICGSVALWIITGVIAMGVRDAGIVNALVTMAKLIPLALVVILGISVFRSELFFVPDWQTTLVSTGNPTSIFKQIQGAMGTILWCFLGVEAAVVLSGRAVSQKVVSQATIWAFFITLLIYMAVSTIAMGVVDTKLLAEAATPLSDVLGKTFIGAAGATLVKIGLLISVSGATLSWILLVVELPWLAAKDGVMPSWFAKENDKGVPIRSLIVTNILIQIFLLSLLSEQFQSTYNTIYCMSTSTMLIPYIFSGLFACKLALQENRKGLNLVTGILATLYSVFVLYAVGWLYLALTVTFFAIGLIPFHMAKIENKSSYKPLEWVGVVLFIIGAAYLLGQITTGAINLG</sequence>
<evidence type="ECO:0000256" key="6">
    <source>
        <dbReference type="SAM" id="Phobius"/>
    </source>
</evidence>
<feature type="transmembrane region" description="Helical" evidence="6">
    <location>
        <begin position="415"/>
        <end position="432"/>
    </location>
</feature>
<evidence type="ECO:0000256" key="3">
    <source>
        <dbReference type="ARBA" id="ARBA00022692"/>
    </source>
</evidence>
<name>A0A4R2KDJ1_9FIRM</name>
<dbReference type="PANTHER" id="PTHR42770">
    <property type="entry name" value="AMINO ACID TRANSPORTER-RELATED"/>
    <property type="match status" value="1"/>
</dbReference>
<dbReference type="Proteomes" id="UP000294919">
    <property type="component" value="Unassembled WGS sequence"/>
</dbReference>
<feature type="transmembrane region" description="Helical" evidence="6">
    <location>
        <begin position="201"/>
        <end position="222"/>
    </location>
</feature>
<dbReference type="Pfam" id="PF13520">
    <property type="entry name" value="AA_permease_2"/>
    <property type="match status" value="1"/>
</dbReference>
<dbReference type="EMBL" id="SLWV01000026">
    <property type="protein sequence ID" value="TCO70392.1"/>
    <property type="molecule type" value="Genomic_DNA"/>
</dbReference>
<proteinExistence type="predicted"/>
<feature type="transmembrane region" description="Helical" evidence="6">
    <location>
        <begin position="391"/>
        <end position="409"/>
    </location>
</feature>